<dbReference type="AlphaFoldDB" id="A0AAD7W4U7"/>
<proteinExistence type="predicted"/>
<dbReference type="EMBL" id="JAINUG010000307">
    <property type="protein sequence ID" value="KAJ8378907.1"/>
    <property type="molecule type" value="Genomic_DNA"/>
</dbReference>
<keyword evidence="2" id="KW-1185">Reference proteome</keyword>
<protein>
    <submittedName>
        <fullName evidence="1">Uncharacterized protein</fullName>
    </submittedName>
</protein>
<accession>A0AAD7W4U7</accession>
<dbReference type="Proteomes" id="UP001221898">
    <property type="component" value="Unassembled WGS sequence"/>
</dbReference>
<gene>
    <name evidence="1" type="ORF">AAFF_G00233410</name>
</gene>
<evidence type="ECO:0000313" key="2">
    <source>
        <dbReference type="Proteomes" id="UP001221898"/>
    </source>
</evidence>
<evidence type="ECO:0000313" key="1">
    <source>
        <dbReference type="EMBL" id="KAJ8378907.1"/>
    </source>
</evidence>
<sequence>MTETANSGVPVSSLTPRVNFGLNVERRPARKAAGTTVVITSRPLNNKGDLFSRLAHSPCRTGATTAAAAAPFHVVPVLSSVVFSIPLCRGMAWQAQMTGAGYNGRETRHGKVYDPLCLC</sequence>
<reference evidence="1" key="1">
    <citation type="journal article" date="2023" name="Science">
        <title>Genome structures resolve the early diversification of teleost fishes.</title>
        <authorList>
            <person name="Parey E."/>
            <person name="Louis A."/>
            <person name="Montfort J."/>
            <person name="Bouchez O."/>
            <person name="Roques C."/>
            <person name="Iampietro C."/>
            <person name="Lluch J."/>
            <person name="Castinel A."/>
            <person name="Donnadieu C."/>
            <person name="Desvignes T."/>
            <person name="Floi Bucao C."/>
            <person name="Jouanno E."/>
            <person name="Wen M."/>
            <person name="Mejri S."/>
            <person name="Dirks R."/>
            <person name="Jansen H."/>
            <person name="Henkel C."/>
            <person name="Chen W.J."/>
            <person name="Zahm M."/>
            <person name="Cabau C."/>
            <person name="Klopp C."/>
            <person name="Thompson A.W."/>
            <person name="Robinson-Rechavi M."/>
            <person name="Braasch I."/>
            <person name="Lecointre G."/>
            <person name="Bobe J."/>
            <person name="Postlethwait J.H."/>
            <person name="Berthelot C."/>
            <person name="Roest Crollius H."/>
            <person name="Guiguen Y."/>
        </authorList>
    </citation>
    <scope>NUCLEOTIDE SEQUENCE</scope>
    <source>
        <strain evidence="1">NC1722</strain>
    </source>
</reference>
<comment type="caution">
    <text evidence="1">The sequence shown here is derived from an EMBL/GenBank/DDBJ whole genome shotgun (WGS) entry which is preliminary data.</text>
</comment>
<name>A0AAD7W4U7_9TELE</name>
<organism evidence="1 2">
    <name type="scientific">Aldrovandia affinis</name>
    <dbReference type="NCBI Taxonomy" id="143900"/>
    <lineage>
        <taxon>Eukaryota</taxon>
        <taxon>Metazoa</taxon>
        <taxon>Chordata</taxon>
        <taxon>Craniata</taxon>
        <taxon>Vertebrata</taxon>
        <taxon>Euteleostomi</taxon>
        <taxon>Actinopterygii</taxon>
        <taxon>Neopterygii</taxon>
        <taxon>Teleostei</taxon>
        <taxon>Notacanthiformes</taxon>
        <taxon>Halosauridae</taxon>
        <taxon>Aldrovandia</taxon>
    </lineage>
</organism>